<dbReference type="PANTHER" id="PTHR43065:SF23">
    <property type="entry name" value="SENSOR HISTIDINE KINASE PDTAS"/>
    <property type="match status" value="1"/>
</dbReference>
<dbReference type="InterPro" id="IPR036890">
    <property type="entry name" value="HATPase_C_sf"/>
</dbReference>
<evidence type="ECO:0000313" key="5">
    <source>
        <dbReference type="Proteomes" id="UP000831817"/>
    </source>
</evidence>
<dbReference type="Gene3D" id="3.30.450.40">
    <property type="match status" value="1"/>
</dbReference>
<dbReference type="SUPFAM" id="SSF55781">
    <property type="entry name" value="GAF domain-like"/>
    <property type="match status" value="1"/>
</dbReference>
<dbReference type="PROSITE" id="PS50112">
    <property type="entry name" value="PAS"/>
    <property type="match status" value="2"/>
</dbReference>
<dbReference type="InterPro" id="IPR000014">
    <property type="entry name" value="PAS"/>
</dbReference>
<keyword evidence="5" id="KW-1185">Reference proteome</keyword>
<dbReference type="InterPro" id="IPR000700">
    <property type="entry name" value="PAS-assoc_C"/>
</dbReference>
<dbReference type="InterPro" id="IPR011006">
    <property type="entry name" value="CheY-like_superfamily"/>
</dbReference>
<dbReference type="CDD" id="cd00130">
    <property type="entry name" value="PAS"/>
    <property type="match status" value="3"/>
</dbReference>
<sequence length="1061" mass="121099">MVNILLLSEDPNLTEPIRSWGYDPILVDSEEDILEAGSKAELIIVDMPKPTSLVKAIKKLEKRSNLPIILVTETLDETINHGIKATARLKRPIDPQQLKNVVKTCLYKYKMGRLFSDNEQIYQQIINTSLEGVCIFDKSWDIIYCNKQLGKFLEYQPGELIGKNILEIAHPDDKAIAKRIVNLCGKGMRGKQEMRFIKSNGEPCWLLLSGTPIMEDSAFKGGFCMFTDITGERILGEELIRTNRFLTLLNKVNNTIIKSENIEKMITRICSILAKHRPYEYIGVLDKDYRPIHEIGERPAKLENIIELRIKDKIWGLLCIGGDLESDELTILEEIASTLSFTIEKMLSEEKLRESEFKYRQLFESAGDALFIMKKHAIVDCNKKALELFQAKPEDIIGKRPWELSPEYQEDGWESEYKAKRLIEETIKEGERRFRWIHKKRTGEEFYAHVSLTYHPSTGQLIAVTRDITDQVEMEKLLKAEHRKFKDLIDSLPDAVFAVDKKGRIIAWNKETEKMTGTPAEEMIGRGAHAYGIPFYGKPRPVLLDLLFQDLPEIEKLYENVRREDHNIYGEVYLPSIYNGRGGHLQLKVSPLYDEKGEIIGAIEIIRDISPLKITEKKLRAELMVTSTLNKIYPMIASPRATREKVAERILTELLKITGSSGGFITFHGEKLASKGEYTHTESTPIIIGNEVVGHINLEKDGGLSEFDIETIKRFAGYCGLAIHRIEYEEELIRHQARLEILNKILKVSRTDNLKAFLKIILDIIIDDLKFETGGIIVNGKTIYKRGSIIPESGLPEHVTLKRRGKKRILRIPLRFQENVEGVIEAHTSKKVPRMEFIRLFANEIDEAISRIITQKSLKESLQEKEVLLREVHHRVKNNLQIITSLLSLQAKYCGSEEAKSIIADSQGRIKSLALVHEKLYKTETIAHISSREYLKGLVRDIINFQAPRPIRIRLETDIDDIPLEMDKCIPLGIITNELVMNSLKHAFPEEEGIITVEFKCRGDKCNLEVSDNGRGLPEDFDIERLSSLGLQLVLGLVKQLDGQIGIESDDGTSFSIEFPL</sequence>
<dbReference type="SUPFAM" id="SSF55785">
    <property type="entry name" value="PYP-like sensor domain (PAS domain)"/>
    <property type="match status" value="3"/>
</dbReference>
<dbReference type="Pfam" id="PF08448">
    <property type="entry name" value="PAS_4"/>
    <property type="match status" value="1"/>
</dbReference>
<evidence type="ECO:0000313" key="4">
    <source>
        <dbReference type="EMBL" id="BDH79334.1"/>
    </source>
</evidence>
<dbReference type="Gene3D" id="3.30.450.20">
    <property type="entry name" value="PAS domain"/>
    <property type="match status" value="4"/>
</dbReference>
<dbReference type="EMBL" id="AP025698">
    <property type="protein sequence ID" value="BDH79334.1"/>
    <property type="molecule type" value="Genomic_DNA"/>
</dbReference>
<dbReference type="PANTHER" id="PTHR43065">
    <property type="entry name" value="SENSOR HISTIDINE KINASE"/>
    <property type="match status" value="1"/>
</dbReference>
<dbReference type="Gene3D" id="3.40.50.2300">
    <property type="match status" value="1"/>
</dbReference>
<dbReference type="SUPFAM" id="SSF52172">
    <property type="entry name" value="CheY-like"/>
    <property type="match status" value="1"/>
</dbReference>
<dbReference type="Pfam" id="PF13426">
    <property type="entry name" value="PAS_9"/>
    <property type="match status" value="2"/>
</dbReference>
<dbReference type="InterPro" id="IPR005467">
    <property type="entry name" value="His_kinase_dom"/>
</dbReference>
<evidence type="ECO:0000259" key="3">
    <source>
        <dbReference type="PROSITE" id="PS50113"/>
    </source>
</evidence>
<dbReference type="InterPro" id="IPR003594">
    <property type="entry name" value="HATPase_dom"/>
</dbReference>
<feature type="domain" description="PAS" evidence="2">
    <location>
        <begin position="118"/>
        <end position="182"/>
    </location>
</feature>
<reference evidence="4 5" key="1">
    <citation type="submission" date="2022-04" db="EMBL/GenBank/DDBJ databases">
        <title>Complete genome of Methanothermobacter tenebrarum strain RMAS.</title>
        <authorList>
            <person name="Nakamura K."/>
            <person name="Oshima K."/>
            <person name="Hattori M."/>
            <person name="Kamagata Y."/>
            <person name="Takamizawa K."/>
        </authorList>
    </citation>
    <scope>NUCLEOTIDE SEQUENCE [LARGE SCALE GENOMIC DNA]</scope>
    <source>
        <strain evidence="4 5">RMAS</strain>
    </source>
</reference>
<dbReference type="InterPro" id="IPR013656">
    <property type="entry name" value="PAS_4"/>
</dbReference>
<feature type="domain" description="PAS" evidence="2">
    <location>
        <begin position="481"/>
        <end position="526"/>
    </location>
</feature>
<evidence type="ECO:0000259" key="1">
    <source>
        <dbReference type="PROSITE" id="PS50109"/>
    </source>
</evidence>
<dbReference type="PROSITE" id="PS50109">
    <property type="entry name" value="HIS_KIN"/>
    <property type="match status" value="1"/>
</dbReference>
<dbReference type="InterPro" id="IPR011495">
    <property type="entry name" value="Sig_transdc_His_kin_sub2_dim/P"/>
</dbReference>
<name>A0ABN6PAX0_9EURY</name>
<organism evidence="4 5">
    <name type="scientific">Methanothermobacter tenebrarum</name>
    <dbReference type="NCBI Taxonomy" id="680118"/>
    <lineage>
        <taxon>Archaea</taxon>
        <taxon>Methanobacteriati</taxon>
        <taxon>Methanobacteriota</taxon>
        <taxon>Methanomada group</taxon>
        <taxon>Methanobacteria</taxon>
        <taxon>Methanobacteriales</taxon>
        <taxon>Methanobacteriaceae</taxon>
        <taxon>Methanothermobacter</taxon>
    </lineage>
</organism>
<dbReference type="Proteomes" id="UP000831817">
    <property type="component" value="Chromosome"/>
</dbReference>
<dbReference type="Gene3D" id="3.30.565.10">
    <property type="entry name" value="Histidine kinase-like ATPase, C-terminal domain"/>
    <property type="match status" value="1"/>
</dbReference>
<dbReference type="Pfam" id="PF02518">
    <property type="entry name" value="HATPase_c"/>
    <property type="match status" value="1"/>
</dbReference>
<accession>A0ABN6PAX0</accession>
<dbReference type="SMART" id="SM00086">
    <property type="entry name" value="PAC"/>
    <property type="match status" value="3"/>
</dbReference>
<dbReference type="SMART" id="SM00387">
    <property type="entry name" value="HATPase_c"/>
    <property type="match status" value="1"/>
</dbReference>
<feature type="domain" description="PAC" evidence="3">
    <location>
        <begin position="190"/>
        <end position="241"/>
    </location>
</feature>
<feature type="domain" description="Histidine kinase" evidence="1">
    <location>
        <begin position="871"/>
        <end position="1061"/>
    </location>
</feature>
<dbReference type="InterPro" id="IPR035965">
    <property type="entry name" value="PAS-like_dom_sf"/>
</dbReference>
<evidence type="ECO:0000259" key="2">
    <source>
        <dbReference type="PROSITE" id="PS50112"/>
    </source>
</evidence>
<evidence type="ECO:0008006" key="6">
    <source>
        <dbReference type="Google" id="ProtNLM"/>
    </source>
</evidence>
<dbReference type="Pfam" id="PF07568">
    <property type="entry name" value="HisKA_2"/>
    <property type="match status" value="1"/>
</dbReference>
<proteinExistence type="predicted"/>
<dbReference type="NCBIfam" id="TIGR00229">
    <property type="entry name" value="sensory_box"/>
    <property type="match status" value="3"/>
</dbReference>
<dbReference type="GeneID" id="71965233"/>
<dbReference type="PROSITE" id="PS50113">
    <property type="entry name" value="PAC"/>
    <property type="match status" value="2"/>
</dbReference>
<protein>
    <recommendedName>
        <fullName evidence="6">Histidine kinase</fullName>
    </recommendedName>
</protein>
<dbReference type="RefSeq" id="WP_248565159.1">
    <property type="nucleotide sequence ID" value="NZ_AP025698.1"/>
</dbReference>
<feature type="domain" description="PAC" evidence="3">
    <location>
        <begin position="568"/>
        <end position="621"/>
    </location>
</feature>
<dbReference type="InterPro" id="IPR001610">
    <property type="entry name" value="PAC"/>
</dbReference>
<dbReference type="SUPFAM" id="SSF55874">
    <property type="entry name" value="ATPase domain of HSP90 chaperone/DNA topoisomerase II/histidine kinase"/>
    <property type="match status" value="1"/>
</dbReference>
<dbReference type="InterPro" id="IPR029016">
    <property type="entry name" value="GAF-like_dom_sf"/>
</dbReference>
<gene>
    <name evidence="4" type="ORF">MTTB_07130</name>
</gene>
<dbReference type="SMART" id="SM00091">
    <property type="entry name" value="PAS"/>
    <property type="match status" value="3"/>
</dbReference>